<reference evidence="2" key="1">
    <citation type="journal article" date="2005" name="Nature">
        <title>The map-based sequence of the rice genome.</title>
        <authorList>
            <consortium name="International rice genome sequencing project (IRGSP)"/>
            <person name="Matsumoto T."/>
            <person name="Wu J."/>
            <person name="Kanamori H."/>
            <person name="Katayose Y."/>
            <person name="Fujisawa M."/>
            <person name="Namiki N."/>
            <person name="Mizuno H."/>
            <person name="Yamamoto K."/>
            <person name="Antonio B.A."/>
            <person name="Baba T."/>
            <person name="Sakata K."/>
            <person name="Nagamura Y."/>
            <person name="Aoki H."/>
            <person name="Arikawa K."/>
            <person name="Arita K."/>
            <person name="Bito T."/>
            <person name="Chiden Y."/>
            <person name="Fujitsuka N."/>
            <person name="Fukunaka R."/>
            <person name="Hamada M."/>
            <person name="Harada C."/>
            <person name="Hayashi A."/>
            <person name="Hijishita S."/>
            <person name="Honda M."/>
            <person name="Hosokawa S."/>
            <person name="Ichikawa Y."/>
            <person name="Idonuma A."/>
            <person name="Iijima M."/>
            <person name="Ikeda M."/>
            <person name="Ikeno M."/>
            <person name="Ito K."/>
            <person name="Ito S."/>
            <person name="Ito T."/>
            <person name="Ito Y."/>
            <person name="Ito Y."/>
            <person name="Iwabuchi A."/>
            <person name="Kamiya K."/>
            <person name="Karasawa W."/>
            <person name="Kurita K."/>
            <person name="Katagiri S."/>
            <person name="Kikuta A."/>
            <person name="Kobayashi H."/>
            <person name="Kobayashi N."/>
            <person name="Machita K."/>
            <person name="Maehara T."/>
            <person name="Masukawa M."/>
            <person name="Mizubayashi T."/>
            <person name="Mukai Y."/>
            <person name="Nagasaki H."/>
            <person name="Nagata Y."/>
            <person name="Naito S."/>
            <person name="Nakashima M."/>
            <person name="Nakama Y."/>
            <person name="Nakamichi Y."/>
            <person name="Nakamura M."/>
            <person name="Meguro A."/>
            <person name="Negishi M."/>
            <person name="Ohta I."/>
            <person name="Ohta T."/>
            <person name="Okamoto M."/>
            <person name="Ono N."/>
            <person name="Saji S."/>
            <person name="Sakaguchi M."/>
            <person name="Sakai K."/>
            <person name="Shibata M."/>
            <person name="Shimokawa T."/>
            <person name="Song J."/>
            <person name="Takazaki Y."/>
            <person name="Terasawa K."/>
            <person name="Tsugane M."/>
            <person name="Tsuji K."/>
            <person name="Ueda S."/>
            <person name="Waki K."/>
            <person name="Yamagata H."/>
            <person name="Yamamoto M."/>
            <person name="Yamamoto S."/>
            <person name="Yamane H."/>
            <person name="Yoshiki S."/>
            <person name="Yoshihara R."/>
            <person name="Yukawa K."/>
            <person name="Zhong H."/>
            <person name="Yano M."/>
            <person name="Yuan Q."/>
            <person name="Ouyang S."/>
            <person name="Liu J."/>
            <person name="Jones K.M."/>
            <person name="Gansberger K."/>
            <person name="Moffat K."/>
            <person name="Hill J."/>
            <person name="Bera J."/>
            <person name="Fadrosh D."/>
            <person name="Jin S."/>
            <person name="Johri S."/>
            <person name="Kim M."/>
            <person name="Overton L."/>
            <person name="Reardon M."/>
            <person name="Tsitrin T."/>
            <person name="Vuong H."/>
            <person name="Weaver B."/>
            <person name="Ciecko A."/>
            <person name="Tallon L."/>
            <person name="Jackson J."/>
            <person name="Pai G."/>
            <person name="Aken S.V."/>
            <person name="Utterback T."/>
            <person name="Reidmuller S."/>
            <person name="Feldblyum T."/>
            <person name="Hsiao J."/>
            <person name="Zismann V."/>
            <person name="Iobst S."/>
            <person name="de Vazeille A.R."/>
            <person name="Buell C.R."/>
            <person name="Ying K."/>
            <person name="Li Y."/>
            <person name="Lu T."/>
            <person name="Huang Y."/>
            <person name="Zhao Q."/>
            <person name="Feng Q."/>
            <person name="Zhang L."/>
            <person name="Zhu J."/>
            <person name="Weng Q."/>
            <person name="Mu J."/>
            <person name="Lu Y."/>
            <person name="Fan D."/>
            <person name="Liu Y."/>
            <person name="Guan J."/>
            <person name="Zhang Y."/>
            <person name="Yu S."/>
            <person name="Liu X."/>
            <person name="Zhang Y."/>
            <person name="Hong G."/>
            <person name="Han B."/>
            <person name="Choisne N."/>
            <person name="Demange N."/>
            <person name="Orjeda G."/>
            <person name="Samain S."/>
            <person name="Cattolico L."/>
            <person name="Pelletier E."/>
            <person name="Couloux A."/>
            <person name="Segurens B."/>
            <person name="Wincker P."/>
            <person name="D'Hont A."/>
            <person name="Scarpelli C."/>
            <person name="Weissenbach J."/>
            <person name="Salanoubat M."/>
            <person name="Quetier F."/>
            <person name="Yu Y."/>
            <person name="Kim H.R."/>
            <person name="Rambo T."/>
            <person name="Currie J."/>
            <person name="Collura K."/>
            <person name="Luo M."/>
            <person name="Yang T."/>
            <person name="Ammiraju J.S.S."/>
            <person name="Engler F."/>
            <person name="Soderlund C."/>
            <person name="Wing R.A."/>
            <person name="Palmer L.E."/>
            <person name="de la Bastide M."/>
            <person name="Spiegel L."/>
            <person name="Nascimento L."/>
            <person name="Zutavern T."/>
            <person name="O'Shaughnessy A."/>
            <person name="Dike S."/>
            <person name="Dedhia N."/>
            <person name="Preston R."/>
            <person name="Balija V."/>
            <person name="McCombie W.R."/>
            <person name="Chow T."/>
            <person name="Chen H."/>
            <person name="Chung M."/>
            <person name="Chen C."/>
            <person name="Shaw J."/>
            <person name="Wu H."/>
            <person name="Hsiao K."/>
            <person name="Chao Y."/>
            <person name="Chu M."/>
            <person name="Cheng C."/>
            <person name="Hour A."/>
            <person name="Lee P."/>
            <person name="Lin S."/>
            <person name="Lin Y."/>
            <person name="Liou J."/>
            <person name="Liu S."/>
            <person name="Hsing Y."/>
            <person name="Raghuvanshi S."/>
            <person name="Mohanty A."/>
            <person name="Bharti A.K."/>
            <person name="Gaur A."/>
            <person name="Gupta V."/>
            <person name="Kumar D."/>
            <person name="Ravi V."/>
            <person name="Vij S."/>
            <person name="Kapur A."/>
            <person name="Khurana P."/>
            <person name="Khurana P."/>
            <person name="Khurana J.P."/>
            <person name="Tyagi A.K."/>
            <person name="Gaikwad K."/>
            <person name="Singh A."/>
            <person name="Dalal V."/>
            <person name="Srivastava S."/>
            <person name="Dixit A."/>
            <person name="Pal A.K."/>
            <person name="Ghazi I.A."/>
            <person name="Yadav M."/>
            <person name="Pandit A."/>
            <person name="Bhargava A."/>
            <person name="Sureshbabu K."/>
            <person name="Batra K."/>
            <person name="Sharma T.R."/>
            <person name="Mohapatra T."/>
            <person name="Singh N.K."/>
            <person name="Messing J."/>
            <person name="Nelson A.B."/>
            <person name="Fuks G."/>
            <person name="Kavchok S."/>
            <person name="Keizer G."/>
            <person name="Linton E."/>
            <person name="Llaca V."/>
            <person name="Song R."/>
            <person name="Tanyolac B."/>
            <person name="Young S."/>
            <person name="Ho-Il K."/>
            <person name="Hahn J.H."/>
            <person name="Sangsakoo G."/>
            <person name="Vanavichit A."/>
            <person name="de Mattos Luiz.A.T."/>
            <person name="Zimmer P.D."/>
            <person name="Malone G."/>
            <person name="Dellagostin O."/>
            <person name="de Oliveira A.C."/>
            <person name="Bevan M."/>
            <person name="Bancroft I."/>
            <person name="Minx P."/>
            <person name="Cordum H."/>
            <person name="Wilson R."/>
            <person name="Cheng Z."/>
            <person name="Jin W."/>
            <person name="Jiang J."/>
            <person name="Leong S.A."/>
            <person name="Iwama H."/>
            <person name="Gojobori T."/>
            <person name="Itoh T."/>
            <person name="Niimura Y."/>
            <person name="Fujii Y."/>
            <person name="Habara T."/>
            <person name="Sakai H."/>
            <person name="Sato Y."/>
            <person name="Wilson G."/>
            <person name="Kumar K."/>
            <person name="McCouch S."/>
            <person name="Juretic N."/>
            <person name="Hoen D."/>
            <person name="Wright S."/>
            <person name="Bruskiewich R."/>
            <person name="Bureau T."/>
            <person name="Miyao A."/>
            <person name="Hirochika H."/>
            <person name="Nishikawa T."/>
            <person name="Kadowaki K."/>
            <person name="Sugiura M."/>
            <person name="Burr B."/>
            <person name="Sasaki T."/>
        </authorList>
    </citation>
    <scope>NUCLEOTIDE SEQUENCE [LARGE SCALE GENOMIC DNA]</scope>
    <source>
        <strain evidence="2">cv. Nipponbare</strain>
    </source>
</reference>
<dbReference type="EMBL" id="AP014963">
    <property type="protein sequence ID" value="BAT02304.1"/>
    <property type="molecule type" value="Genomic_DNA"/>
</dbReference>
<protein>
    <submittedName>
        <fullName evidence="1">Os07g0577600 protein</fullName>
    </submittedName>
</protein>
<keyword evidence="2" id="KW-1185">Reference proteome</keyword>
<dbReference type="Proteomes" id="UP000059680">
    <property type="component" value="Chromosome 7"/>
</dbReference>
<proteinExistence type="predicted"/>
<dbReference type="AlphaFoldDB" id="A0A0P0X8B5"/>
<reference evidence="1 2" key="2">
    <citation type="journal article" date="2013" name="Plant Cell Physiol.">
        <title>Rice Annotation Project Database (RAP-DB): an integrative and interactive database for rice genomics.</title>
        <authorList>
            <person name="Sakai H."/>
            <person name="Lee S.S."/>
            <person name="Tanaka T."/>
            <person name="Numa H."/>
            <person name="Kim J."/>
            <person name="Kawahara Y."/>
            <person name="Wakimoto H."/>
            <person name="Yang C.C."/>
            <person name="Iwamoto M."/>
            <person name="Abe T."/>
            <person name="Yamada Y."/>
            <person name="Muto A."/>
            <person name="Inokuchi H."/>
            <person name="Ikemura T."/>
            <person name="Matsumoto T."/>
            <person name="Sasaki T."/>
            <person name="Itoh T."/>
        </authorList>
    </citation>
    <scope>NUCLEOTIDE SEQUENCE [LARGE SCALE GENOMIC DNA]</scope>
    <source>
        <strain evidence="2">cv. Nipponbare</strain>
    </source>
</reference>
<reference evidence="1 2" key="3">
    <citation type="journal article" date="2013" name="Rice">
        <title>Improvement of the Oryza sativa Nipponbare reference genome using next generation sequence and optical map data.</title>
        <authorList>
            <person name="Kawahara Y."/>
            <person name="de la Bastide M."/>
            <person name="Hamilton J.P."/>
            <person name="Kanamori H."/>
            <person name="McCombie W.R."/>
            <person name="Ouyang S."/>
            <person name="Schwartz D.C."/>
            <person name="Tanaka T."/>
            <person name="Wu J."/>
            <person name="Zhou S."/>
            <person name="Childs K.L."/>
            <person name="Davidson R.M."/>
            <person name="Lin H."/>
            <person name="Quesada-Ocampo L."/>
            <person name="Vaillancourt B."/>
            <person name="Sakai H."/>
            <person name="Lee S.S."/>
            <person name="Kim J."/>
            <person name="Numa H."/>
            <person name="Itoh T."/>
            <person name="Buell C.R."/>
            <person name="Matsumoto T."/>
        </authorList>
    </citation>
    <scope>NUCLEOTIDE SEQUENCE [LARGE SCALE GENOMIC DNA]</scope>
    <source>
        <strain evidence="2">cv. Nipponbare</strain>
    </source>
</reference>
<dbReference type="ExpressionAtlas" id="A0A0P0X8B5">
    <property type="expression patterns" value="baseline and differential"/>
</dbReference>
<accession>A0A0P0X8B5</accession>
<sequence>MALVSASSSTTAVAALPGAARASSFLGGAGRSGRLLLRQAESSSARASFAVRAAAPDRPIWFPGSTPPPWLDGRSVYPSYLSCSTRSHTLSLSTDIVYLPLILAQPPRRLRLRPPGSR</sequence>
<evidence type="ECO:0000313" key="1">
    <source>
        <dbReference type="EMBL" id="BAT02304.1"/>
    </source>
</evidence>
<dbReference type="Gramene" id="Os07t0577600-02">
    <property type="protein sequence ID" value="Os07t0577600-02"/>
    <property type="gene ID" value="Os07g0577600"/>
</dbReference>
<organism evidence="1 2">
    <name type="scientific">Oryza sativa subsp. japonica</name>
    <name type="common">Rice</name>
    <dbReference type="NCBI Taxonomy" id="39947"/>
    <lineage>
        <taxon>Eukaryota</taxon>
        <taxon>Viridiplantae</taxon>
        <taxon>Streptophyta</taxon>
        <taxon>Embryophyta</taxon>
        <taxon>Tracheophyta</taxon>
        <taxon>Spermatophyta</taxon>
        <taxon>Magnoliopsida</taxon>
        <taxon>Liliopsida</taxon>
        <taxon>Poales</taxon>
        <taxon>Poaceae</taxon>
        <taxon>BOP clade</taxon>
        <taxon>Oryzoideae</taxon>
        <taxon>Oryzeae</taxon>
        <taxon>Oryzinae</taxon>
        <taxon>Oryza</taxon>
        <taxon>Oryza sativa</taxon>
    </lineage>
</organism>
<gene>
    <name evidence="1" type="ordered locus">Os07g0577600</name>
    <name evidence="1" type="ORF">OSNPB_070577600</name>
</gene>
<name>A0A0P0X8B5_ORYSJ</name>
<evidence type="ECO:0000313" key="2">
    <source>
        <dbReference type="Proteomes" id="UP000059680"/>
    </source>
</evidence>